<dbReference type="PANTHER" id="PTHR47227">
    <property type="entry name" value="DNA-DIRECTED RNA POLYMERASE SUBUNIT K"/>
    <property type="match status" value="1"/>
</dbReference>
<dbReference type="Gene3D" id="3.90.940.10">
    <property type="match status" value="1"/>
</dbReference>
<feature type="compositionally biased region" description="Acidic residues" evidence="3">
    <location>
        <begin position="54"/>
        <end position="74"/>
    </location>
</feature>
<dbReference type="Pfam" id="PF01192">
    <property type="entry name" value="RNA_pol_Rpb6"/>
    <property type="match status" value="1"/>
</dbReference>
<dbReference type="GO" id="GO:0006360">
    <property type="term" value="P:transcription by RNA polymerase I"/>
    <property type="evidence" value="ECO:0007669"/>
    <property type="project" value="TreeGrafter"/>
</dbReference>
<dbReference type="SUPFAM" id="SSF63562">
    <property type="entry name" value="RPB6/omega subunit-like"/>
    <property type="match status" value="1"/>
</dbReference>
<feature type="compositionally biased region" description="Acidic residues" evidence="3">
    <location>
        <begin position="83"/>
        <end position="118"/>
    </location>
</feature>
<keyword evidence="1" id="KW-0240">DNA-directed RNA polymerase</keyword>
<evidence type="ECO:0000313" key="4">
    <source>
        <dbReference type="EMBL" id="QHT01322.1"/>
    </source>
</evidence>
<evidence type="ECO:0000256" key="1">
    <source>
        <dbReference type="ARBA" id="ARBA00022478"/>
    </source>
</evidence>
<dbReference type="GO" id="GO:0042797">
    <property type="term" value="P:tRNA transcription by RNA polymerase III"/>
    <property type="evidence" value="ECO:0007669"/>
    <property type="project" value="TreeGrafter"/>
</dbReference>
<dbReference type="PANTHER" id="PTHR47227:SF5">
    <property type="entry name" value="DNA-DIRECTED RNA POLYMERASES I, II, AND III SUBUNIT RPABC2"/>
    <property type="match status" value="1"/>
</dbReference>
<dbReference type="InterPro" id="IPR036161">
    <property type="entry name" value="RPB6/omega-like_sf"/>
</dbReference>
<feature type="compositionally biased region" description="Acidic residues" evidence="3">
    <location>
        <begin position="25"/>
        <end position="38"/>
    </location>
</feature>
<accession>A0A6C0CB32</accession>
<dbReference type="InterPro" id="IPR006110">
    <property type="entry name" value="Pol_omega/Rpo6/RPB6"/>
</dbReference>
<organism evidence="4">
    <name type="scientific">viral metagenome</name>
    <dbReference type="NCBI Taxonomy" id="1070528"/>
    <lineage>
        <taxon>unclassified sequences</taxon>
        <taxon>metagenomes</taxon>
        <taxon>organismal metagenomes</taxon>
    </lineage>
</organism>
<sequence length="257" mass="28965">MSKKVKKISLSSESDGGYESSSISESDDFADILDDDGDQTGRRIIGGDDHPDRDPDDEAEESDGPDDVDTDGEFDAVTHEELAEIDDENDDEDENESENDAGTEEENDEADNEEEGDDYSVKSKKCYLSGLDSNSIVIDDDSNVYEKMIPTRIPDDKRITGPEMTIYELARIVGTRAQQFNRGAPPLIDGIDSLTSSQKAYIELITKQTPFIIRRRLPSKKFEHWKIEEMDIIHKLTDEFFLPAGFDLDTFKAKYLK</sequence>
<name>A0A6C0CB32_9ZZZZ</name>
<dbReference type="GO" id="GO:0003899">
    <property type="term" value="F:DNA-directed RNA polymerase activity"/>
    <property type="evidence" value="ECO:0007669"/>
    <property type="project" value="InterPro"/>
</dbReference>
<dbReference type="AlphaFoldDB" id="A0A6C0CB32"/>
<dbReference type="GO" id="GO:0006366">
    <property type="term" value="P:transcription by RNA polymerase II"/>
    <property type="evidence" value="ECO:0007669"/>
    <property type="project" value="TreeGrafter"/>
</dbReference>
<proteinExistence type="predicted"/>
<reference evidence="4" key="1">
    <citation type="journal article" date="2020" name="Nature">
        <title>Giant virus diversity and host interactions through global metagenomics.</title>
        <authorList>
            <person name="Schulz F."/>
            <person name="Roux S."/>
            <person name="Paez-Espino D."/>
            <person name="Jungbluth S."/>
            <person name="Walsh D.A."/>
            <person name="Denef V.J."/>
            <person name="McMahon K.D."/>
            <person name="Konstantinidis K.T."/>
            <person name="Eloe-Fadrosh E.A."/>
            <person name="Kyrpides N.C."/>
            <person name="Woyke T."/>
        </authorList>
    </citation>
    <scope>NUCLEOTIDE SEQUENCE</scope>
    <source>
        <strain evidence="4">GVMAG-M-3300020192-26</strain>
    </source>
</reference>
<keyword evidence="2" id="KW-0804">Transcription</keyword>
<dbReference type="InterPro" id="IPR020708">
    <property type="entry name" value="DNA-dir_RNA_polK_14-18kDa_CS"/>
</dbReference>
<feature type="compositionally biased region" description="Basic and acidic residues" evidence="3">
    <location>
        <begin position="39"/>
        <end position="53"/>
    </location>
</feature>
<evidence type="ECO:0000256" key="3">
    <source>
        <dbReference type="SAM" id="MobiDB-lite"/>
    </source>
</evidence>
<dbReference type="GO" id="GO:0000428">
    <property type="term" value="C:DNA-directed RNA polymerase complex"/>
    <property type="evidence" value="ECO:0007669"/>
    <property type="project" value="UniProtKB-KW"/>
</dbReference>
<protein>
    <submittedName>
        <fullName evidence="4">Uncharacterized protein</fullName>
    </submittedName>
</protein>
<dbReference type="GO" id="GO:0003677">
    <property type="term" value="F:DNA binding"/>
    <property type="evidence" value="ECO:0007669"/>
    <property type="project" value="InterPro"/>
</dbReference>
<dbReference type="PROSITE" id="PS01111">
    <property type="entry name" value="RNA_POL_K_14KD"/>
    <property type="match status" value="1"/>
</dbReference>
<dbReference type="EMBL" id="MN739369">
    <property type="protein sequence ID" value="QHT01322.1"/>
    <property type="molecule type" value="Genomic_DNA"/>
</dbReference>
<feature type="region of interest" description="Disordered" evidence="3">
    <location>
        <begin position="1"/>
        <end position="121"/>
    </location>
</feature>
<feature type="compositionally biased region" description="Low complexity" evidence="3">
    <location>
        <begin position="9"/>
        <end position="24"/>
    </location>
</feature>
<evidence type="ECO:0000256" key="2">
    <source>
        <dbReference type="ARBA" id="ARBA00023163"/>
    </source>
</evidence>